<dbReference type="PROSITE" id="PS50865">
    <property type="entry name" value="ZF_MYND_2"/>
    <property type="match status" value="1"/>
</dbReference>
<dbReference type="Gene3D" id="6.10.140.2220">
    <property type="match status" value="1"/>
</dbReference>
<feature type="domain" description="MYND-type" evidence="6">
    <location>
        <begin position="1194"/>
        <end position="1237"/>
    </location>
</feature>
<accession>A0ABR4AQI2</accession>
<evidence type="ECO:0000256" key="3">
    <source>
        <dbReference type="ARBA" id="ARBA00022833"/>
    </source>
</evidence>
<dbReference type="PROSITE" id="PS01360">
    <property type="entry name" value="ZF_MYND_1"/>
    <property type="match status" value="1"/>
</dbReference>
<evidence type="ECO:0000256" key="5">
    <source>
        <dbReference type="SAM" id="MobiDB-lite"/>
    </source>
</evidence>
<gene>
    <name evidence="7" type="ORF">ABVK25_011189</name>
</gene>
<organism evidence="7 8">
    <name type="scientific">Lepraria finkii</name>
    <dbReference type="NCBI Taxonomy" id="1340010"/>
    <lineage>
        <taxon>Eukaryota</taxon>
        <taxon>Fungi</taxon>
        <taxon>Dikarya</taxon>
        <taxon>Ascomycota</taxon>
        <taxon>Pezizomycotina</taxon>
        <taxon>Lecanoromycetes</taxon>
        <taxon>OSLEUM clade</taxon>
        <taxon>Lecanoromycetidae</taxon>
        <taxon>Lecanorales</taxon>
        <taxon>Lecanorineae</taxon>
        <taxon>Stereocaulaceae</taxon>
        <taxon>Lepraria</taxon>
    </lineage>
</organism>
<keyword evidence="8" id="KW-1185">Reference proteome</keyword>
<feature type="compositionally biased region" description="Polar residues" evidence="5">
    <location>
        <begin position="7"/>
        <end position="27"/>
    </location>
</feature>
<keyword evidence="2 4" id="KW-0863">Zinc-finger</keyword>
<dbReference type="InterPro" id="IPR024119">
    <property type="entry name" value="TF_DEAF-1"/>
</dbReference>
<protein>
    <recommendedName>
        <fullName evidence="6">MYND-type domain-containing protein</fullName>
    </recommendedName>
</protein>
<dbReference type="InterPro" id="IPR002893">
    <property type="entry name" value="Znf_MYND"/>
</dbReference>
<keyword evidence="1" id="KW-0479">Metal-binding</keyword>
<keyword evidence="3" id="KW-0862">Zinc</keyword>
<dbReference type="PANTHER" id="PTHR10237:SF15">
    <property type="entry name" value="LD37257P"/>
    <property type="match status" value="1"/>
</dbReference>
<dbReference type="Pfam" id="PF14737">
    <property type="entry name" value="DUF4470"/>
    <property type="match status" value="1"/>
</dbReference>
<feature type="region of interest" description="Disordered" evidence="5">
    <location>
        <begin position="1"/>
        <end position="28"/>
    </location>
</feature>
<dbReference type="Pfam" id="PF01753">
    <property type="entry name" value="zf-MYND"/>
    <property type="match status" value="1"/>
</dbReference>
<dbReference type="SUPFAM" id="SSF144232">
    <property type="entry name" value="HIT/MYND zinc finger-like"/>
    <property type="match status" value="1"/>
</dbReference>
<sequence>MPKAEQKLSSTARINSRQRSNTSSIHSTLVGPASRFSRHASPNIRQYYILFYPTGNTPAVCLTQDLPREQDANVLLLGCGDVRNILFTSYSNNGSKSRQLDITCCDHEARVLARNILLFTLIIDYGDSSNIWNIFYHLYLDNESLELLYIQTQKLYPLSASIQSWHSSKYGRLLRICDQGTLLRVRRIWDSYGSSDLSGEDEASYNKRFESGIQSARDMQAHHFGHGMNITGFRSAAPISIPSLKDLPELFRHFWEHGVTSGDRGSISKSRIPNPMFAGSLEDAFILHYGTDPLLGFHLATAYASLTSGSPLASSGNLHLHKVVAAARLQFRKWCASFRNDAQKNLTIRFFAGDALAFCHTLQHMHTTGDRFQSNWYRDQYHLEALILDGEDYASNGNAPLLFNVIDTSNLLDHVGAINILVAASPLLENSISATLYTEALVKNQEDLKALVDDILCGHFPTLSILFGLMPIEYWTNSTATSGVEEHLFDNVTRTMADRFSNTGQMHSRLTWKRFVAESTAVPVIRFDGPELAHILYQFYLKMFQNEDMTQLFSKIDRQTIHNSSVLHYHRGSLASFLRFVKKRVVVDWDESVNVFIGLVENNSTLLMNRNYMQELYLQLHLLDLYTVPTFRPPFKHTSHSQALKGLSAWKEIPAVICITLKVPRAQLRAITEVPLKKLGTPILHCVLQSSSNHPGRQWQNIFAVVQLAFGDVTTSGSRCDDGFRVSVSEDVHSWNGHSSLLVSFVAPSWVVLLEPHAATVAFGVQSTPQSSHTFMNSLGFDMDIYKTTLGNEENVYMTKYRPNLSGHASVCNFEEPSKMTNKHTNEEVATTVKASVDLKTGQITALIGRLDILLESIKSSLRNGAPVETVQTSPCTISIAIGKVGPKFHLLFPVPVQRSRSKSRIARKSSYIEVVAPMADPRDGRGYPHFMYPMFPSKHGPVIWNMPRLNLDCLPILDTSKKKELEWLTTHVSLMLSSRERHLREKSMEPGTAKQKDARINLKDSLFSLFMHFSGLQGQQARVFGVNNPGHGGVHILVFVSCLRLDLANHTVVLDAAILPLHDHLMPKLRPFLEKLTGIRLCSVIADNDELRLWKEIIPAWVERCRQWEHRPSCAYLSKSKIPLSVELGQNPICSCGEGTLPPRYSFDLPRWDLAVKYAVRVAISPSFSVPFVEQSFEGNKIPELVALYETGCRLCGKDKSDDGGKGLLRCARCQAVRYCSVECQRADWQEHKKVCKK</sequence>
<evidence type="ECO:0000256" key="1">
    <source>
        <dbReference type="ARBA" id="ARBA00022723"/>
    </source>
</evidence>
<dbReference type="PANTHER" id="PTHR10237">
    <property type="entry name" value="DEFORMED EPIDERMAL AUTOREGULATORY FACTOR 1 HOMOLOG SUPPRESSIN"/>
    <property type="match status" value="1"/>
</dbReference>
<dbReference type="EMBL" id="JBHFEH010000087">
    <property type="protein sequence ID" value="KAL2047960.1"/>
    <property type="molecule type" value="Genomic_DNA"/>
</dbReference>
<evidence type="ECO:0000256" key="4">
    <source>
        <dbReference type="PROSITE-ProRule" id="PRU00134"/>
    </source>
</evidence>
<name>A0ABR4AQI2_9LECA</name>
<comment type="caution">
    <text evidence="7">The sequence shown here is derived from an EMBL/GenBank/DDBJ whole genome shotgun (WGS) entry which is preliminary data.</text>
</comment>
<evidence type="ECO:0000256" key="2">
    <source>
        <dbReference type="ARBA" id="ARBA00022771"/>
    </source>
</evidence>
<reference evidence="7 8" key="1">
    <citation type="submission" date="2024-09" db="EMBL/GenBank/DDBJ databases">
        <title>Rethinking Asexuality: The Enigmatic Case of Functional Sexual Genes in Lepraria (Stereocaulaceae).</title>
        <authorList>
            <person name="Doellman M."/>
            <person name="Sun Y."/>
            <person name="Barcenas-Pena A."/>
            <person name="Lumbsch H.T."/>
            <person name="Grewe F."/>
        </authorList>
    </citation>
    <scope>NUCLEOTIDE SEQUENCE [LARGE SCALE GENOMIC DNA]</scope>
    <source>
        <strain evidence="7 8">Grewe 0041</strain>
    </source>
</reference>
<dbReference type="InterPro" id="IPR027974">
    <property type="entry name" value="DUF4470"/>
</dbReference>
<evidence type="ECO:0000313" key="7">
    <source>
        <dbReference type="EMBL" id="KAL2047960.1"/>
    </source>
</evidence>
<proteinExistence type="predicted"/>
<evidence type="ECO:0000313" key="8">
    <source>
        <dbReference type="Proteomes" id="UP001590951"/>
    </source>
</evidence>
<evidence type="ECO:0000259" key="6">
    <source>
        <dbReference type="PROSITE" id="PS50865"/>
    </source>
</evidence>
<dbReference type="Proteomes" id="UP001590951">
    <property type="component" value="Unassembled WGS sequence"/>
</dbReference>